<dbReference type="GO" id="GO:0003677">
    <property type="term" value="F:DNA binding"/>
    <property type="evidence" value="ECO:0007669"/>
    <property type="project" value="InterPro"/>
</dbReference>
<dbReference type="InterPro" id="IPR011006">
    <property type="entry name" value="CheY-like_superfamily"/>
</dbReference>
<dbReference type="Pfam" id="PF00249">
    <property type="entry name" value="Myb_DNA-binding"/>
    <property type="match status" value="1"/>
</dbReference>
<evidence type="ECO:0000256" key="1">
    <source>
        <dbReference type="ARBA" id="ARBA00004123"/>
    </source>
</evidence>
<gene>
    <name evidence="12" type="ORF">O6P43_003799</name>
</gene>
<evidence type="ECO:0000256" key="9">
    <source>
        <dbReference type="SAM" id="MobiDB-lite"/>
    </source>
</evidence>
<accession>A0AAD7QGR4</accession>
<dbReference type="Proteomes" id="UP001163823">
    <property type="component" value="Chromosome 2"/>
</dbReference>
<name>A0AAD7QGR4_QUISA</name>
<dbReference type="InterPro" id="IPR009057">
    <property type="entry name" value="Homeodomain-like_sf"/>
</dbReference>
<evidence type="ECO:0000259" key="11">
    <source>
        <dbReference type="PROSITE" id="PS51294"/>
    </source>
</evidence>
<dbReference type="GO" id="GO:0005634">
    <property type="term" value="C:nucleus"/>
    <property type="evidence" value="ECO:0007669"/>
    <property type="project" value="UniProtKB-SubCell"/>
</dbReference>
<evidence type="ECO:0000256" key="7">
    <source>
        <dbReference type="ARBA" id="ARBA00023242"/>
    </source>
</evidence>
<reference evidence="12" key="1">
    <citation type="journal article" date="2023" name="Science">
        <title>Elucidation of the pathway for biosynthesis of saponin adjuvants from the soapbark tree.</title>
        <authorList>
            <person name="Reed J."/>
            <person name="Orme A."/>
            <person name="El-Demerdash A."/>
            <person name="Owen C."/>
            <person name="Martin L.B.B."/>
            <person name="Misra R.C."/>
            <person name="Kikuchi S."/>
            <person name="Rejzek M."/>
            <person name="Martin A.C."/>
            <person name="Harkess A."/>
            <person name="Leebens-Mack J."/>
            <person name="Louveau T."/>
            <person name="Stephenson M.J."/>
            <person name="Osbourn A."/>
        </authorList>
    </citation>
    <scope>NUCLEOTIDE SEQUENCE</scope>
    <source>
        <strain evidence="12">S10</strain>
    </source>
</reference>
<proteinExistence type="predicted"/>
<dbReference type="SUPFAM" id="SSF46689">
    <property type="entry name" value="Homeodomain-like"/>
    <property type="match status" value="1"/>
</dbReference>
<dbReference type="SMART" id="SM00448">
    <property type="entry name" value="REC"/>
    <property type="match status" value="1"/>
</dbReference>
<dbReference type="InterPro" id="IPR001005">
    <property type="entry name" value="SANT/Myb"/>
</dbReference>
<evidence type="ECO:0000259" key="10">
    <source>
        <dbReference type="PROSITE" id="PS50110"/>
    </source>
</evidence>
<dbReference type="InterPro" id="IPR045279">
    <property type="entry name" value="ARR-like"/>
</dbReference>
<sequence>MSGIKRNKLPDKFPDGLRVLAIDANRVCLAYLVALLKKCKYEVTTTTRADEALHILRKNKDKFDIVITDVVRADMDGFQLLEIISLEMGIPVVMASARHDCNYVKKSIKLGACDYISKPVQLDDVKKIWQHVYRSKLENHDQHQSISITGEIDEQESQPLLQLAGCIDQSTKPSYHIGYDQNDDHETSSHKKPRFIWTNELHGKFLDAVEHLGKKGAAVPSIIQKVMNVPGLTRENISSHLQKYRISLKSSAAEKNKRRIFGESTSGTKRVVGSSDVDDPNNYKQGSFPAFKPYTQSSNLPSQMQQVMQNSTYHHMLENSPPATEEFKSLNHPSFPRALRLEGFLDPCIDPSNYMQLHSLSSSNLPSQMQQKNKMLVNCSLAPREFMLLRHPSFSRDIMLESFLDSTAGPSNMPLHSLSHSNLQNQVMQQNNQKLENSPHARQEFKLLKHPSFSREMRLESFLDPFGPSNMPLHSLSHSNLQNHMKQVMQQNDQMLENSPPAPDQKFKLLKHPSFSRDLRLENFLDAVVGPSNMPLHSFSHDSNLPNHKQQVMHQNYQMLENSPHAPRECKLLKHPSFPWPMTLEDLIDPDVGQSNVSLHSSSPSNLPSQMQKVMQQNDHMLGNSPPAPQEFNQGTGAIPQCDPMIITKPSQDFFPGQNGGINSLNLTPNGGDSNMRSRQLIECKNNVHNPVLSFQTENDHDMTRLELAQFSPGLHPQGQNFVDEDYNLMIKEFDNDGPSKL</sequence>
<protein>
    <submittedName>
        <fullName evidence="12">Two-component response regulator</fullName>
    </submittedName>
</protein>
<organism evidence="12 13">
    <name type="scientific">Quillaja saponaria</name>
    <name type="common">Soap bark tree</name>
    <dbReference type="NCBI Taxonomy" id="32244"/>
    <lineage>
        <taxon>Eukaryota</taxon>
        <taxon>Viridiplantae</taxon>
        <taxon>Streptophyta</taxon>
        <taxon>Embryophyta</taxon>
        <taxon>Tracheophyta</taxon>
        <taxon>Spermatophyta</taxon>
        <taxon>Magnoliopsida</taxon>
        <taxon>eudicotyledons</taxon>
        <taxon>Gunneridae</taxon>
        <taxon>Pentapetalae</taxon>
        <taxon>rosids</taxon>
        <taxon>fabids</taxon>
        <taxon>Fabales</taxon>
        <taxon>Quillajaceae</taxon>
        <taxon>Quillaja</taxon>
    </lineage>
</organism>
<evidence type="ECO:0000256" key="2">
    <source>
        <dbReference type="ARBA" id="ARBA00022553"/>
    </source>
</evidence>
<dbReference type="PROSITE" id="PS50110">
    <property type="entry name" value="RESPONSE_REGULATORY"/>
    <property type="match status" value="1"/>
</dbReference>
<dbReference type="InterPro" id="IPR006447">
    <property type="entry name" value="Myb_dom_plants"/>
</dbReference>
<evidence type="ECO:0000256" key="3">
    <source>
        <dbReference type="ARBA" id="ARBA00023012"/>
    </source>
</evidence>
<dbReference type="FunFam" id="1.10.10.60:FF:000007">
    <property type="entry name" value="Two-component response regulator"/>
    <property type="match status" value="1"/>
</dbReference>
<feature type="modified residue" description="4-aspartylphosphate" evidence="8">
    <location>
        <position position="69"/>
    </location>
</feature>
<dbReference type="Gene3D" id="1.10.10.60">
    <property type="entry name" value="Homeodomain-like"/>
    <property type="match status" value="1"/>
</dbReference>
<keyword evidence="7" id="KW-0539">Nucleus</keyword>
<keyword evidence="2 8" id="KW-0597">Phosphoprotein</keyword>
<evidence type="ECO:0000256" key="6">
    <source>
        <dbReference type="ARBA" id="ARBA00023163"/>
    </source>
</evidence>
<dbReference type="KEGG" id="qsa:O6P43_003799"/>
<evidence type="ECO:0000313" key="12">
    <source>
        <dbReference type="EMBL" id="KAJ7980536.1"/>
    </source>
</evidence>
<dbReference type="CDD" id="cd17584">
    <property type="entry name" value="REC_typeB_ARR-like"/>
    <property type="match status" value="1"/>
</dbReference>
<dbReference type="SUPFAM" id="SSF52172">
    <property type="entry name" value="CheY-like"/>
    <property type="match status" value="1"/>
</dbReference>
<dbReference type="InterPro" id="IPR001789">
    <property type="entry name" value="Sig_transdc_resp-reg_receiver"/>
</dbReference>
<keyword evidence="6" id="KW-0804">Transcription</keyword>
<comment type="subcellular location">
    <subcellularLocation>
        <location evidence="1">Nucleus</location>
    </subcellularLocation>
</comment>
<keyword evidence="3" id="KW-0902">Two-component regulatory system</keyword>
<evidence type="ECO:0000256" key="5">
    <source>
        <dbReference type="ARBA" id="ARBA00023159"/>
    </source>
</evidence>
<feature type="domain" description="HTH myb-type" evidence="11">
    <location>
        <begin position="197"/>
        <end position="249"/>
    </location>
</feature>
<dbReference type="Gene3D" id="3.40.50.2300">
    <property type="match status" value="1"/>
</dbReference>
<dbReference type="GO" id="GO:0009736">
    <property type="term" value="P:cytokinin-activated signaling pathway"/>
    <property type="evidence" value="ECO:0007669"/>
    <property type="project" value="InterPro"/>
</dbReference>
<dbReference type="PANTHER" id="PTHR43874">
    <property type="entry name" value="TWO-COMPONENT RESPONSE REGULATOR"/>
    <property type="match status" value="1"/>
</dbReference>
<dbReference type="PROSITE" id="PS51294">
    <property type="entry name" value="HTH_MYB"/>
    <property type="match status" value="1"/>
</dbReference>
<dbReference type="PANTHER" id="PTHR43874:SF215">
    <property type="entry name" value="RESPONSE REGULATOR, PUTATIVE-RELATED"/>
    <property type="match status" value="1"/>
</dbReference>
<keyword evidence="5" id="KW-0010">Activator</keyword>
<evidence type="ECO:0000313" key="13">
    <source>
        <dbReference type="Proteomes" id="UP001163823"/>
    </source>
</evidence>
<dbReference type="AlphaFoldDB" id="A0AAD7QGR4"/>
<dbReference type="EMBL" id="JARAOO010000002">
    <property type="protein sequence ID" value="KAJ7980536.1"/>
    <property type="molecule type" value="Genomic_DNA"/>
</dbReference>
<evidence type="ECO:0000256" key="4">
    <source>
        <dbReference type="ARBA" id="ARBA00023015"/>
    </source>
</evidence>
<keyword evidence="13" id="KW-1185">Reference proteome</keyword>
<keyword evidence="4" id="KW-0805">Transcription regulation</keyword>
<comment type="caution">
    <text evidence="12">The sequence shown here is derived from an EMBL/GenBank/DDBJ whole genome shotgun (WGS) entry which is preliminary data.</text>
</comment>
<dbReference type="Pfam" id="PF00072">
    <property type="entry name" value="Response_reg"/>
    <property type="match status" value="1"/>
</dbReference>
<evidence type="ECO:0000256" key="8">
    <source>
        <dbReference type="PROSITE-ProRule" id="PRU00169"/>
    </source>
</evidence>
<dbReference type="NCBIfam" id="TIGR01557">
    <property type="entry name" value="myb_SHAQKYF"/>
    <property type="match status" value="1"/>
</dbReference>
<dbReference type="InterPro" id="IPR017930">
    <property type="entry name" value="Myb_dom"/>
</dbReference>
<feature type="domain" description="Response regulatory" evidence="10">
    <location>
        <begin position="18"/>
        <end position="133"/>
    </location>
</feature>
<dbReference type="GO" id="GO:0000160">
    <property type="term" value="P:phosphorelay signal transduction system"/>
    <property type="evidence" value="ECO:0007669"/>
    <property type="project" value="UniProtKB-KW"/>
</dbReference>
<feature type="region of interest" description="Disordered" evidence="9">
    <location>
        <begin position="268"/>
        <end position="290"/>
    </location>
</feature>